<comment type="cofactor">
    <cofactor evidence="12">
        <name>heme</name>
        <dbReference type="ChEBI" id="CHEBI:30413"/>
    </cofactor>
    <text evidence="12">The heme is bound between the two transmembrane subunits.</text>
</comment>
<dbReference type="Gene3D" id="1.20.1300.10">
    <property type="entry name" value="Fumarate reductase/succinate dehydrogenase, transmembrane subunit"/>
    <property type="match status" value="1"/>
</dbReference>
<dbReference type="InterPro" id="IPR018495">
    <property type="entry name" value="Succ_DH_cyt_bsu_CS"/>
</dbReference>
<evidence type="ECO:0000256" key="5">
    <source>
        <dbReference type="ARBA" id="ARBA00022617"/>
    </source>
</evidence>
<dbReference type="PROSITE" id="PS01000">
    <property type="entry name" value="SDH_CYT_1"/>
    <property type="match status" value="1"/>
</dbReference>
<keyword evidence="7 12" id="KW-0479">Metal-binding</keyword>
<reference evidence="14 15" key="1">
    <citation type="journal article" date="2020" name="Arch. Microbiol.">
        <title>The genome sequence of the giant phototrophic gammaproteobacterium Thiospirillum jenense gives insight into its physiological properties and phylogenetic relationships.</title>
        <authorList>
            <person name="Imhoff J.F."/>
            <person name="Meyer T.E."/>
            <person name="Kyndt J.A."/>
        </authorList>
    </citation>
    <scope>NUCLEOTIDE SEQUENCE [LARGE SCALE GENOMIC DNA]</scope>
    <source>
        <strain evidence="14 15">DSM 216</strain>
    </source>
</reference>
<evidence type="ECO:0000256" key="3">
    <source>
        <dbReference type="ARBA" id="ARBA00007244"/>
    </source>
</evidence>
<comment type="similarity">
    <text evidence="3">Belongs to the cytochrome b560 family.</text>
</comment>
<dbReference type="NCBIfam" id="TIGR02970">
    <property type="entry name" value="succ_dehyd_cytB"/>
    <property type="match status" value="1"/>
</dbReference>
<dbReference type="CDD" id="cd03499">
    <property type="entry name" value="SQR_TypeC_SdhC"/>
    <property type="match status" value="1"/>
</dbReference>
<dbReference type="GO" id="GO:0006099">
    <property type="term" value="P:tricarboxylic acid cycle"/>
    <property type="evidence" value="ECO:0007669"/>
    <property type="project" value="InterPro"/>
</dbReference>
<dbReference type="GO" id="GO:0016020">
    <property type="term" value="C:membrane"/>
    <property type="evidence" value="ECO:0007669"/>
    <property type="project" value="UniProtKB-SubCell"/>
</dbReference>
<evidence type="ECO:0000256" key="12">
    <source>
        <dbReference type="PIRSR" id="PIRSR000178-1"/>
    </source>
</evidence>
<dbReference type="EMBL" id="JABVCQ010000018">
    <property type="protein sequence ID" value="MBB1126423.1"/>
    <property type="molecule type" value="Genomic_DNA"/>
</dbReference>
<evidence type="ECO:0000256" key="6">
    <source>
        <dbReference type="ARBA" id="ARBA00022692"/>
    </source>
</evidence>
<evidence type="ECO:0000256" key="7">
    <source>
        <dbReference type="ARBA" id="ARBA00022723"/>
    </source>
</evidence>
<accession>A0A839HBS5</accession>
<dbReference type="PIRSF" id="PIRSF000178">
    <property type="entry name" value="SDH_cyt_b560"/>
    <property type="match status" value="1"/>
</dbReference>
<feature type="transmembrane region" description="Helical" evidence="13">
    <location>
        <begin position="70"/>
        <end position="91"/>
    </location>
</feature>
<proteinExistence type="inferred from homology"/>
<keyword evidence="9 12" id="KW-0408">Iron</keyword>
<evidence type="ECO:0000256" key="13">
    <source>
        <dbReference type="SAM" id="Phobius"/>
    </source>
</evidence>
<dbReference type="GO" id="GO:0046872">
    <property type="term" value="F:metal ion binding"/>
    <property type="evidence" value="ECO:0007669"/>
    <property type="project" value="UniProtKB-KW"/>
</dbReference>
<keyword evidence="15" id="KW-1185">Reference proteome</keyword>
<sequence>MPPRTQRPVFLDLRHIHLPLPGVVSILHRLSGLILLLVIPIGIGLFAYALVGEAEFMAAAALFSHPATKLVRLVLIWACVHHLIAGVRYLALDFGWGITRPMARYTAAATLIVSVIFTLLLGSLLL</sequence>
<dbReference type="InterPro" id="IPR034804">
    <property type="entry name" value="SQR/QFR_C/D"/>
</dbReference>
<dbReference type="GO" id="GO:0009055">
    <property type="term" value="F:electron transfer activity"/>
    <property type="evidence" value="ECO:0007669"/>
    <property type="project" value="InterPro"/>
</dbReference>
<evidence type="ECO:0000313" key="14">
    <source>
        <dbReference type="EMBL" id="MBB1126423.1"/>
    </source>
</evidence>
<protein>
    <recommendedName>
        <fullName evidence="4">Succinate dehydrogenase cytochrome b556 subunit</fullName>
    </recommendedName>
</protein>
<keyword evidence="6 13" id="KW-0812">Transmembrane</keyword>
<dbReference type="Pfam" id="PF01127">
    <property type="entry name" value="Sdh_cyt"/>
    <property type="match status" value="1"/>
</dbReference>
<evidence type="ECO:0000256" key="1">
    <source>
        <dbReference type="ARBA" id="ARBA00004050"/>
    </source>
</evidence>
<name>A0A839HBS5_9GAMM</name>
<comment type="subcellular location">
    <subcellularLocation>
        <location evidence="2">Membrane</location>
        <topology evidence="2">Multi-pass membrane protein</topology>
    </subcellularLocation>
</comment>
<evidence type="ECO:0000313" key="15">
    <source>
        <dbReference type="Proteomes" id="UP000548632"/>
    </source>
</evidence>
<organism evidence="14 15">
    <name type="scientific">Thiospirillum jenense</name>
    <dbReference type="NCBI Taxonomy" id="1653858"/>
    <lineage>
        <taxon>Bacteria</taxon>
        <taxon>Pseudomonadati</taxon>
        <taxon>Pseudomonadota</taxon>
        <taxon>Gammaproteobacteria</taxon>
        <taxon>Chromatiales</taxon>
        <taxon>Chromatiaceae</taxon>
        <taxon>Thiospirillum</taxon>
    </lineage>
</organism>
<evidence type="ECO:0000256" key="8">
    <source>
        <dbReference type="ARBA" id="ARBA00022989"/>
    </source>
</evidence>
<evidence type="ECO:0000256" key="10">
    <source>
        <dbReference type="ARBA" id="ARBA00023136"/>
    </source>
</evidence>
<feature type="transmembrane region" description="Helical" evidence="13">
    <location>
        <begin position="103"/>
        <end position="125"/>
    </location>
</feature>
<dbReference type="InterPro" id="IPR014314">
    <property type="entry name" value="Succ_DH_cytb556"/>
</dbReference>
<evidence type="ECO:0000256" key="2">
    <source>
        <dbReference type="ARBA" id="ARBA00004141"/>
    </source>
</evidence>
<comment type="subunit">
    <text evidence="11">Part of an enzyme complex containing four subunits: a flavoprotein, an iron-sulfur protein, plus two membrane-anchoring proteins, SdhC and SdhD. The complex can form homotrimers.</text>
</comment>
<dbReference type="SUPFAM" id="SSF81343">
    <property type="entry name" value="Fumarate reductase respiratory complex transmembrane subunits"/>
    <property type="match status" value="1"/>
</dbReference>
<feature type="binding site" description="axial binding residue" evidence="12">
    <location>
        <position position="82"/>
    </location>
    <ligand>
        <name>heme</name>
        <dbReference type="ChEBI" id="CHEBI:30413"/>
        <note>ligand shared with second transmembrane subunit</note>
    </ligand>
    <ligandPart>
        <name>Fe</name>
        <dbReference type="ChEBI" id="CHEBI:18248"/>
    </ligandPart>
</feature>
<evidence type="ECO:0000256" key="9">
    <source>
        <dbReference type="ARBA" id="ARBA00023004"/>
    </source>
</evidence>
<dbReference type="AlphaFoldDB" id="A0A839HBS5"/>
<dbReference type="InterPro" id="IPR000701">
    <property type="entry name" value="SuccDH_FuR_B_TM-su"/>
</dbReference>
<evidence type="ECO:0000256" key="11">
    <source>
        <dbReference type="ARBA" id="ARBA00025912"/>
    </source>
</evidence>
<dbReference type="Proteomes" id="UP000548632">
    <property type="component" value="Unassembled WGS sequence"/>
</dbReference>
<evidence type="ECO:0000256" key="4">
    <source>
        <dbReference type="ARBA" id="ARBA00020076"/>
    </source>
</evidence>
<comment type="function">
    <text evidence="1">Membrane-anchoring subunit of succinate dehydrogenase (SDH).</text>
</comment>
<keyword evidence="10 13" id="KW-0472">Membrane</keyword>
<feature type="transmembrane region" description="Helical" evidence="13">
    <location>
        <begin position="30"/>
        <end position="50"/>
    </location>
</feature>
<keyword evidence="8 13" id="KW-1133">Transmembrane helix</keyword>
<keyword evidence="5 12" id="KW-0349">Heme</keyword>
<gene>
    <name evidence="14" type="primary">sdhC</name>
    <name evidence="14" type="ORF">HUK38_09275</name>
</gene>
<comment type="caution">
    <text evidence="14">The sequence shown here is derived from an EMBL/GenBank/DDBJ whole genome shotgun (WGS) entry which is preliminary data.</text>
</comment>